<keyword evidence="11" id="KW-1185">Reference proteome</keyword>
<evidence type="ECO:0000256" key="1">
    <source>
        <dbReference type="ARBA" id="ARBA00010460"/>
    </source>
</evidence>
<evidence type="ECO:0000256" key="2">
    <source>
        <dbReference type="ARBA" id="ARBA00011981"/>
    </source>
</evidence>
<dbReference type="SUPFAM" id="SSF103657">
    <property type="entry name" value="BAR/IMD domain-like"/>
    <property type="match status" value="1"/>
</dbReference>
<comment type="catalytic activity">
    <reaction evidence="5">
        <text>13,14-dihydro-15-oxo-PGF2alpha + NADP(+) = 15-oxoprostaglandin F2alpha + NADPH + H(+)</text>
        <dbReference type="Rhea" id="RHEA:50588"/>
        <dbReference type="ChEBI" id="CHEBI:15378"/>
        <dbReference type="ChEBI" id="CHEBI:57783"/>
        <dbReference type="ChEBI" id="CHEBI:58349"/>
        <dbReference type="ChEBI" id="CHEBI:133374"/>
        <dbReference type="ChEBI" id="CHEBI:133409"/>
    </reaction>
    <physiologicalReaction direction="right-to-left" evidence="5">
        <dbReference type="Rhea" id="RHEA:50590"/>
    </physiologicalReaction>
</comment>
<name>A0A7M5VDI5_9CNID</name>
<accession>A0A7M5VDI5</accession>
<feature type="domain" description="BAR" evidence="8">
    <location>
        <begin position="6"/>
        <end position="78"/>
    </location>
</feature>
<dbReference type="InterPro" id="IPR047234">
    <property type="entry name" value="GRAF_fam"/>
</dbReference>
<dbReference type="Pfam" id="PF16746">
    <property type="entry name" value="BAR_3"/>
    <property type="match status" value="1"/>
</dbReference>
<dbReference type="EC" id="1.3.1.48" evidence="2"/>
<evidence type="ECO:0000313" key="11">
    <source>
        <dbReference type="Proteomes" id="UP000594262"/>
    </source>
</evidence>
<dbReference type="OrthoDB" id="6020474at2759"/>
<feature type="domain" description="Oxidoreductase N-terminal" evidence="9">
    <location>
        <begin position="107"/>
        <end position="208"/>
    </location>
</feature>
<dbReference type="InterPro" id="IPR027267">
    <property type="entry name" value="AH/BAR_dom_sf"/>
</dbReference>
<proteinExistence type="inferred from homology"/>
<evidence type="ECO:0000256" key="4">
    <source>
        <dbReference type="ARBA" id="ARBA00047878"/>
    </source>
</evidence>
<dbReference type="Pfam" id="PF16884">
    <property type="entry name" value="ADH_N_2"/>
    <property type="match status" value="1"/>
</dbReference>
<evidence type="ECO:0000259" key="8">
    <source>
        <dbReference type="Pfam" id="PF16746"/>
    </source>
</evidence>
<dbReference type="GO" id="GO:0005737">
    <property type="term" value="C:cytoplasm"/>
    <property type="evidence" value="ECO:0007669"/>
    <property type="project" value="InterPro"/>
</dbReference>
<comment type="similarity">
    <text evidence="1">Belongs to the NADP-dependent oxidoreductase L4BD family.</text>
</comment>
<keyword evidence="7" id="KW-0175">Coiled coil</keyword>
<comment type="catalytic activity">
    <reaction evidence="4">
        <text>13,14-dihydro-15-oxo-prostaglandin F1alpha + NADP(+) = 15-oxoprostaglandin F1alpha + NADPH + H(+)</text>
        <dbReference type="Rhea" id="RHEA:50592"/>
        <dbReference type="ChEBI" id="CHEBI:15378"/>
        <dbReference type="ChEBI" id="CHEBI:57783"/>
        <dbReference type="ChEBI" id="CHEBI:58349"/>
        <dbReference type="ChEBI" id="CHEBI:79072"/>
        <dbReference type="ChEBI" id="CHEBI:133411"/>
    </reaction>
    <physiologicalReaction direction="right-to-left" evidence="4">
        <dbReference type="Rhea" id="RHEA:50594"/>
    </physiologicalReaction>
</comment>
<dbReference type="Gene3D" id="3.90.180.10">
    <property type="entry name" value="Medium-chain alcohol dehydrogenases, catalytic domain"/>
    <property type="match status" value="1"/>
</dbReference>
<organism evidence="10 11">
    <name type="scientific">Clytia hemisphaerica</name>
    <dbReference type="NCBI Taxonomy" id="252671"/>
    <lineage>
        <taxon>Eukaryota</taxon>
        <taxon>Metazoa</taxon>
        <taxon>Cnidaria</taxon>
        <taxon>Hydrozoa</taxon>
        <taxon>Hydroidolina</taxon>
        <taxon>Leptothecata</taxon>
        <taxon>Obeliida</taxon>
        <taxon>Clytiidae</taxon>
        <taxon>Clytia</taxon>
    </lineage>
</organism>
<evidence type="ECO:0000256" key="6">
    <source>
        <dbReference type="ARBA" id="ARBA00049070"/>
    </source>
</evidence>
<dbReference type="AlphaFoldDB" id="A0A7M5VDI5"/>
<protein>
    <recommendedName>
        <fullName evidence="3">15-oxoprostaglandin 13-reductase</fullName>
        <ecNumber evidence="2">1.3.1.48</ecNumber>
    </recommendedName>
    <alternativeName>
        <fullName evidence="3">15-oxoprostaglandin 13-reductase</fullName>
    </alternativeName>
</protein>
<feature type="coiled-coil region" evidence="7">
    <location>
        <begin position="22"/>
        <end position="56"/>
    </location>
</feature>
<evidence type="ECO:0000256" key="3">
    <source>
        <dbReference type="ARBA" id="ARBA00033119"/>
    </source>
</evidence>
<dbReference type="GO" id="GO:0047522">
    <property type="term" value="F:15-oxoprostaglandin 13-reductase [NAD(P)+] activity"/>
    <property type="evidence" value="ECO:0007669"/>
    <property type="project" value="UniProtKB-EC"/>
</dbReference>
<dbReference type="EnsemblMetazoa" id="CLYHEMT012462.4">
    <property type="protein sequence ID" value="CLYHEMP012462.4"/>
    <property type="gene ID" value="CLYHEMG012462"/>
</dbReference>
<dbReference type="SUPFAM" id="SSF50129">
    <property type="entry name" value="GroES-like"/>
    <property type="match status" value="1"/>
</dbReference>
<dbReference type="GO" id="GO:0005096">
    <property type="term" value="F:GTPase activator activity"/>
    <property type="evidence" value="ECO:0007669"/>
    <property type="project" value="InterPro"/>
</dbReference>
<dbReference type="InterPro" id="IPR004148">
    <property type="entry name" value="BAR_dom"/>
</dbReference>
<sequence length="241" mass="27152">MGLKPLEFSDCLLDSPYFRDSIHDHEKELDQANGAIKSLIKECQNLIKALENLSKAQASFSGMLQSFKLRYIGEVDVDDEYEYDTILSRKMSISQNYCVKFAERPGVDGEPQPKHFSYTKCDFPSLEDGENFVIVKTLYLSVDPAQRCQMNEDTGVTYLLPWQIDEVITGLGSCVIVESRNPKFKKGDLVLASLGKCKWQLYWKTNVEDLNPCVADGKLDIVYYGLPGLTSILGVQLHGES</sequence>
<evidence type="ECO:0000259" key="9">
    <source>
        <dbReference type="Pfam" id="PF16884"/>
    </source>
</evidence>
<dbReference type="PANTHER" id="PTHR12552:SF1">
    <property type="entry name" value="RHO GTPASE-ACTIVATING PROTEIN GRAF"/>
    <property type="match status" value="1"/>
</dbReference>
<dbReference type="Gene3D" id="1.20.1270.60">
    <property type="entry name" value="Arfaptin homology (AH) domain/BAR domain"/>
    <property type="match status" value="1"/>
</dbReference>
<evidence type="ECO:0000313" key="10">
    <source>
        <dbReference type="EnsemblMetazoa" id="CLYHEMP012462.4"/>
    </source>
</evidence>
<evidence type="ECO:0000256" key="7">
    <source>
        <dbReference type="SAM" id="Coils"/>
    </source>
</evidence>
<dbReference type="InterPro" id="IPR041694">
    <property type="entry name" value="ADH_N_2"/>
</dbReference>
<comment type="catalytic activity">
    <reaction evidence="6">
        <text>13,14-dihydro-15-oxo-prostaglandin E1 + NADP(+) = 15-oxoprostaglandin E1 + NADPH + H(+)</text>
        <dbReference type="Rhea" id="RHEA:50584"/>
        <dbReference type="ChEBI" id="CHEBI:15378"/>
        <dbReference type="ChEBI" id="CHEBI:57401"/>
        <dbReference type="ChEBI" id="CHEBI:57783"/>
        <dbReference type="ChEBI" id="CHEBI:58349"/>
        <dbReference type="ChEBI" id="CHEBI:133408"/>
    </reaction>
    <physiologicalReaction direction="right-to-left" evidence="6">
        <dbReference type="Rhea" id="RHEA:50586"/>
    </physiologicalReaction>
</comment>
<dbReference type="PANTHER" id="PTHR12552">
    <property type="entry name" value="OLIGOPHRENIN 1"/>
    <property type="match status" value="1"/>
</dbReference>
<dbReference type="Proteomes" id="UP000594262">
    <property type="component" value="Unplaced"/>
</dbReference>
<reference evidence="10" key="1">
    <citation type="submission" date="2021-01" db="UniProtKB">
        <authorList>
            <consortium name="EnsemblMetazoa"/>
        </authorList>
    </citation>
    <scope>IDENTIFICATION</scope>
</reference>
<dbReference type="InterPro" id="IPR011032">
    <property type="entry name" value="GroES-like_sf"/>
</dbReference>
<evidence type="ECO:0000256" key="5">
    <source>
        <dbReference type="ARBA" id="ARBA00048290"/>
    </source>
</evidence>